<evidence type="ECO:0000256" key="1">
    <source>
        <dbReference type="SAM" id="MobiDB-lite"/>
    </source>
</evidence>
<proteinExistence type="predicted"/>
<evidence type="ECO:0000313" key="3">
    <source>
        <dbReference type="Proteomes" id="UP000827260"/>
    </source>
</evidence>
<feature type="region of interest" description="Disordered" evidence="1">
    <location>
        <begin position="273"/>
        <end position="340"/>
    </location>
</feature>
<dbReference type="EMBL" id="MZ334522">
    <property type="protein sequence ID" value="UBF22725.1"/>
    <property type="molecule type" value="Genomic_DNA"/>
</dbReference>
<organism evidence="2 3">
    <name type="scientific">Halorubrum tailed virus 27</name>
    <dbReference type="NCBI Taxonomy" id="2878008"/>
    <lineage>
        <taxon>Viruses</taxon>
        <taxon>Duplodnaviria</taxon>
        <taxon>Heunggongvirae</taxon>
        <taxon>Uroviricota</taxon>
        <taxon>Caudoviricetes</taxon>
        <taxon>Thumleimavirales</taxon>
        <taxon>Hafunaviridae</taxon>
        <taxon>Minorvirus</taxon>
        <taxon>Minorvirus thailandense</taxon>
        <taxon>Minorvirus HRTV27</taxon>
    </lineage>
</organism>
<sequence>MVLDKIPTMDDVREWVNNNANVPNAAQAENADTVQGQPPTDFVQQSSFEGDVRGVDFPTGVKTGESRIYVGASPPPSENAGDIWINNSGSTPSLVMASSGGFVGEKHTFTPGQTYTHEVRDQYSYLRIRTVGGAGASGSASGSSRRSSSGGGRGGYAETTVPTSQLGTNIEVHVATDANGKNGGDGWRTGGSAREQSDHDDTPFALGGGGGGASAVLNGTTPIIVGAGGGGGGAVSTRNYSNRARTSSGGDAGKNTSGYSAYGQTVPGATAGVVNGNAPNGDSTNYGNDSSYALSAGGGGAGRHSGEGGNADDCRDSSSDDQDYRVATGGAGGDNYVNGGFSPGDTTMGVTTSSPIVELIYLEA</sequence>
<feature type="compositionally biased region" description="Polar residues" evidence="1">
    <location>
        <begin position="277"/>
        <end position="289"/>
    </location>
</feature>
<name>A0AAE8XXX0_9CAUD</name>
<accession>A0AAE8XXX0</accession>
<feature type="region of interest" description="Disordered" evidence="1">
    <location>
        <begin position="176"/>
        <end position="208"/>
    </location>
</feature>
<keyword evidence="3" id="KW-1185">Reference proteome</keyword>
<dbReference type="Proteomes" id="UP000827260">
    <property type="component" value="Segment"/>
</dbReference>
<evidence type="ECO:0000313" key="2">
    <source>
        <dbReference type="EMBL" id="UBF22725.1"/>
    </source>
</evidence>
<feature type="region of interest" description="Disordered" evidence="1">
    <location>
        <begin position="133"/>
        <end position="164"/>
    </location>
</feature>
<reference evidence="2" key="1">
    <citation type="submission" date="2021-05" db="EMBL/GenBank/DDBJ databases">
        <title>Diversity, taxonomy and evolution of archaeal viruses of the class Caudoviricetes.</title>
        <authorList>
            <person name="Liu Y."/>
            <person name="Demina T.A."/>
            <person name="Roux S."/>
            <person name="Aiewsakun P."/>
            <person name="Kazlauskas D."/>
            <person name="Simmonds P."/>
            <person name="Prangishvili D."/>
            <person name="Oksanen H.M."/>
            <person name="Krupovic M."/>
        </authorList>
    </citation>
    <scope>NUCLEOTIDE SEQUENCE</scope>
    <source>
        <strain evidence="2">HRTV-27/27</strain>
    </source>
</reference>
<feature type="compositionally biased region" description="Low complexity" evidence="1">
    <location>
        <begin position="137"/>
        <end position="148"/>
    </location>
</feature>
<feature type="compositionally biased region" description="Gly residues" evidence="1">
    <location>
        <begin position="296"/>
        <end position="309"/>
    </location>
</feature>
<protein>
    <submittedName>
        <fullName evidence="2">Glycine rich protein</fullName>
    </submittedName>
</protein>
<gene>
    <name evidence="2" type="ORF">HRTV-27_gp32</name>
</gene>
<feature type="compositionally biased region" description="Basic and acidic residues" evidence="1">
    <location>
        <begin position="312"/>
        <end position="324"/>
    </location>
</feature>